<accession>A0ABX6AXU9</accession>
<proteinExistence type="predicted"/>
<reference evidence="1 2" key="1">
    <citation type="submission" date="2017-09" db="EMBL/GenBank/DDBJ databases">
        <authorList>
            <person name="Lee N."/>
            <person name="Cho B.-K."/>
        </authorList>
    </citation>
    <scope>NUCLEOTIDE SEQUENCE [LARGE SCALE GENOMIC DNA]</scope>
    <source>
        <strain evidence="1 2">ATCC 13879</strain>
    </source>
</reference>
<protein>
    <submittedName>
        <fullName evidence="1">Uncharacterized protein</fullName>
    </submittedName>
</protein>
<evidence type="ECO:0000313" key="1">
    <source>
        <dbReference type="EMBL" id="QEV06601.1"/>
    </source>
</evidence>
<organism evidence="1 2">
    <name type="scientific">Streptomyces prasinus</name>
    <dbReference type="NCBI Taxonomy" id="67345"/>
    <lineage>
        <taxon>Bacteria</taxon>
        <taxon>Bacillati</taxon>
        <taxon>Actinomycetota</taxon>
        <taxon>Actinomycetes</taxon>
        <taxon>Kitasatosporales</taxon>
        <taxon>Streptomycetaceae</taxon>
        <taxon>Streptomyces</taxon>
    </lineage>
</organism>
<sequence>MRGVLPFWRHHVSVRAWQLGHRYRRFPRRLSRQSPLTWSICKVMGRPSHSPVLPQPSHA</sequence>
<dbReference type="EMBL" id="CP023697">
    <property type="protein sequence ID" value="QEV06601.1"/>
    <property type="molecule type" value="Genomic_DNA"/>
</dbReference>
<name>A0ABX6AXU9_9ACTN</name>
<evidence type="ECO:0000313" key="2">
    <source>
        <dbReference type="Proteomes" id="UP000326041"/>
    </source>
</evidence>
<keyword evidence="2" id="KW-1185">Reference proteome</keyword>
<dbReference type="Proteomes" id="UP000326041">
    <property type="component" value="Chromosome"/>
</dbReference>
<gene>
    <name evidence="1" type="ORF">CP972_13855</name>
</gene>